<sequence>MINYFKEFTGKLLAVGFASSTLGALFTWCFGGWEMGLKVLVSCMVLDYVTGLMCGCKEKHLNSSRGFIGLKKKFTILLILILAVLLDRLLGQCWTFRTMVIYFYVAMEGISISENAAKLGVPIPKKLINALEQLKK</sequence>
<keyword evidence="7" id="KW-1185">Reference proteome</keyword>
<feature type="transmembrane region" description="Helical" evidence="5">
    <location>
        <begin position="77"/>
        <end position="105"/>
    </location>
</feature>
<comment type="subcellular location">
    <subcellularLocation>
        <location evidence="1">Membrane</location>
        <topology evidence="1">Multi-pass membrane protein</topology>
    </subcellularLocation>
</comment>
<dbReference type="Pfam" id="PF05105">
    <property type="entry name" value="Phage_holin_4_1"/>
    <property type="match status" value="1"/>
</dbReference>
<evidence type="ECO:0000313" key="7">
    <source>
        <dbReference type="Proteomes" id="UP001565220"/>
    </source>
</evidence>
<gene>
    <name evidence="6" type="ORF">AB8S09_14405</name>
</gene>
<dbReference type="NCBIfam" id="TIGR01593">
    <property type="entry name" value="holin_tox_secr"/>
    <property type="match status" value="1"/>
</dbReference>
<evidence type="ECO:0000256" key="2">
    <source>
        <dbReference type="ARBA" id="ARBA00022692"/>
    </source>
</evidence>
<protein>
    <submittedName>
        <fullName evidence="6">Holin family protein</fullName>
    </submittedName>
</protein>
<organism evidence="6 7">
    <name type="scientific">Clostridium lapidicellarium</name>
    <dbReference type="NCBI Taxonomy" id="3240931"/>
    <lineage>
        <taxon>Bacteria</taxon>
        <taxon>Bacillati</taxon>
        <taxon>Bacillota</taxon>
        <taxon>Clostridia</taxon>
        <taxon>Eubacteriales</taxon>
        <taxon>Clostridiaceae</taxon>
        <taxon>Clostridium</taxon>
    </lineage>
</organism>
<keyword evidence="4 5" id="KW-0472">Membrane</keyword>
<name>A0ABV4E0Y7_9CLOT</name>
<feature type="transmembrane region" description="Helical" evidence="5">
    <location>
        <begin position="12"/>
        <end position="33"/>
    </location>
</feature>
<keyword evidence="3 5" id="KW-1133">Transmembrane helix</keyword>
<evidence type="ECO:0000313" key="6">
    <source>
        <dbReference type="EMBL" id="MEY8764810.1"/>
    </source>
</evidence>
<evidence type="ECO:0000256" key="5">
    <source>
        <dbReference type="SAM" id="Phobius"/>
    </source>
</evidence>
<evidence type="ECO:0000256" key="4">
    <source>
        <dbReference type="ARBA" id="ARBA00023136"/>
    </source>
</evidence>
<reference evidence="6 7" key="1">
    <citation type="submission" date="2024-08" db="EMBL/GenBank/DDBJ databases">
        <title>Clostridium lapicellarii sp. nov., and Clostridium renhuaiense sp. nov., two species isolated from the mud in a fermentation cellar used for producing sauce-flavour Chinese liquors.</title>
        <authorList>
            <person name="Yang F."/>
            <person name="Wang H."/>
            <person name="Chen L.Q."/>
            <person name="Zhou N."/>
            <person name="Lu J.J."/>
            <person name="Pu X.X."/>
            <person name="Wan B."/>
            <person name="Wang L."/>
            <person name="Liu S.J."/>
        </authorList>
    </citation>
    <scope>NUCLEOTIDE SEQUENCE [LARGE SCALE GENOMIC DNA]</scope>
    <source>
        <strain evidence="6 7">MT-113</strain>
    </source>
</reference>
<proteinExistence type="predicted"/>
<keyword evidence="2 5" id="KW-0812">Transmembrane</keyword>
<comment type="caution">
    <text evidence="6">The sequence shown here is derived from an EMBL/GenBank/DDBJ whole genome shotgun (WGS) entry which is preliminary data.</text>
</comment>
<evidence type="ECO:0000256" key="3">
    <source>
        <dbReference type="ARBA" id="ARBA00022989"/>
    </source>
</evidence>
<accession>A0ABV4E0Y7</accession>
<evidence type="ECO:0000256" key="1">
    <source>
        <dbReference type="ARBA" id="ARBA00004141"/>
    </source>
</evidence>
<dbReference type="EMBL" id="JBGFFE010000030">
    <property type="protein sequence ID" value="MEY8764810.1"/>
    <property type="molecule type" value="Genomic_DNA"/>
</dbReference>
<dbReference type="Proteomes" id="UP001565220">
    <property type="component" value="Unassembled WGS sequence"/>
</dbReference>
<dbReference type="InterPro" id="IPR006480">
    <property type="entry name" value="Phage_holin_4_1"/>
</dbReference>